<evidence type="ECO:0000313" key="3">
    <source>
        <dbReference type="Proteomes" id="UP000035721"/>
    </source>
</evidence>
<dbReference type="CDD" id="cd06577">
    <property type="entry name" value="PASTA_pknB"/>
    <property type="match status" value="4"/>
</dbReference>
<keyword evidence="2" id="KW-0418">Kinase</keyword>
<dbReference type="Gene3D" id="3.30.10.20">
    <property type="match status" value="4"/>
</dbReference>
<feature type="domain" description="PASTA" evidence="1">
    <location>
        <begin position="21"/>
        <end position="88"/>
    </location>
</feature>
<organism evidence="2 3">
    <name type="scientific">Nostocoides japonicum T1-X7</name>
    <dbReference type="NCBI Taxonomy" id="1194083"/>
    <lineage>
        <taxon>Bacteria</taxon>
        <taxon>Bacillati</taxon>
        <taxon>Actinomycetota</taxon>
        <taxon>Actinomycetes</taxon>
        <taxon>Micrococcales</taxon>
        <taxon>Intrasporangiaceae</taxon>
        <taxon>Nostocoides</taxon>
    </lineage>
</organism>
<feature type="domain" description="PASTA" evidence="1">
    <location>
        <begin position="89"/>
        <end position="156"/>
    </location>
</feature>
<evidence type="ECO:0000259" key="1">
    <source>
        <dbReference type="PROSITE" id="PS51178"/>
    </source>
</evidence>
<protein>
    <submittedName>
        <fullName evidence="2">Protein kinase</fullName>
    </submittedName>
</protein>
<dbReference type="STRING" id="1194083.BN12_3340001"/>
<dbReference type="PROSITE" id="PS51178">
    <property type="entry name" value="PASTA"/>
    <property type="match status" value="4"/>
</dbReference>
<dbReference type="SUPFAM" id="SSF54184">
    <property type="entry name" value="Penicillin-binding protein 2x (pbp-2x), c-terminal domain"/>
    <property type="match status" value="1"/>
</dbReference>
<feature type="domain" description="PASTA" evidence="1">
    <location>
        <begin position="224"/>
        <end position="287"/>
    </location>
</feature>
<keyword evidence="2" id="KW-0808">Transferase</keyword>
<dbReference type="AlphaFoldDB" id="A0A077M3M9"/>
<sequence>MWVAVVLAVVAVVAGWYFLLGPGGRVDVPPVAGQKAAAAQQILEQRGFTVEQVPTFSETVAKGVALGTDPSAGSSARKNGTVELKVSKGPERYAVPNVVKQTQDAATQALQAQHLTVGEVSQDWSETVPEGQVVSTNPKAGTSVKRDTAVNLVVSKGRQPVAVEDFTGQPADTATAALKKAGFTVDASKQQYDETVAKGSVISQNPNAGTGHKGDTITLVVSKGPPLVAVPNVVGKQLDDARSLLEADGFKVEVDKAFGGFFGTVRSSDPAGGTKAPKGSTVTLLVV</sequence>
<gene>
    <name evidence="2" type="ORF">BN12_3340001</name>
</gene>
<accession>A0A077M3M9</accession>
<name>A0A077M3M9_9MICO</name>
<dbReference type="InterPro" id="IPR005543">
    <property type="entry name" value="PASTA_dom"/>
</dbReference>
<dbReference type="EMBL" id="CAJB01000262">
    <property type="protein sequence ID" value="CCH78740.1"/>
    <property type="molecule type" value="Genomic_DNA"/>
</dbReference>
<feature type="domain" description="PASTA" evidence="1">
    <location>
        <begin position="157"/>
        <end position="223"/>
    </location>
</feature>
<keyword evidence="3" id="KW-1185">Reference proteome</keyword>
<proteinExistence type="predicted"/>
<dbReference type="Pfam" id="PF03793">
    <property type="entry name" value="PASTA"/>
    <property type="match status" value="4"/>
</dbReference>
<reference evidence="2 3" key="1">
    <citation type="journal article" date="2013" name="ISME J.">
        <title>A metabolic model for members of the genus Tetrasphaera involved in enhanced biological phosphorus removal.</title>
        <authorList>
            <person name="Kristiansen R."/>
            <person name="Nguyen H.T.T."/>
            <person name="Saunders A.M."/>
            <person name="Nielsen J.L."/>
            <person name="Wimmer R."/>
            <person name="Le V.Q."/>
            <person name="McIlroy S.J."/>
            <person name="Petrovski S."/>
            <person name="Seviour R.J."/>
            <person name="Calteau A."/>
            <person name="Nielsen K.L."/>
            <person name="Nielsen P.H."/>
        </authorList>
    </citation>
    <scope>NUCLEOTIDE SEQUENCE [LARGE SCALE GENOMIC DNA]</scope>
    <source>
        <strain evidence="2 3">T1-X7</strain>
    </source>
</reference>
<dbReference type="SMART" id="SM00740">
    <property type="entry name" value="PASTA"/>
    <property type="match status" value="4"/>
</dbReference>
<dbReference type="Proteomes" id="UP000035721">
    <property type="component" value="Unassembled WGS sequence"/>
</dbReference>
<dbReference type="GO" id="GO:0016301">
    <property type="term" value="F:kinase activity"/>
    <property type="evidence" value="ECO:0007669"/>
    <property type="project" value="UniProtKB-KW"/>
</dbReference>
<dbReference type="OrthoDB" id="9762169at2"/>
<comment type="caution">
    <text evidence="2">The sequence shown here is derived from an EMBL/GenBank/DDBJ whole genome shotgun (WGS) entry which is preliminary data.</text>
</comment>
<evidence type="ECO:0000313" key="2">
    <source>
        <dbReference type="EMBL" id="CCH78740.1"/>
    </source>
</evidence>